<dbReference type="Gene3D" id="3.10.129.10">
    <property type="entry name" value="Hotdog Thioesterase"/>
    <property type="match status" value="2"/>
</dbReference>
<evidence type="ECO:0000313" key="4">
    <source>
        <dbReference type="EMBL" id="GAC79315.1"/>
    </source>
</evidence>
<dbReference type="Pfam" id="PF01575">
    <property type="entry name" value="MaoC_dehydratas"/>
    <property type="match status" value="1"/>
</dbReference>
<evidence type="ECO:0000313" key="5">
    <source>
        <dbReference type="Proteomes" id="UP000035009"/>
    </source>
</evidence>
<organism evidence="4 5">
    <name type="scientific">Gordonia malaquae NBRC 108250</name>
    <dbReference type="NCBI Taxonomy" id="1223542"/>
    <lineage>
        <taxon>Bacteria</taxon>
        <taxon>Bacillati</taxon>
        <taxon>Actinomycetota</taxon>
        <taxon>Actinomycetes</taxon>
        <taxon>Mycobacteriales</taxon>
        <taxon>Gordoniaceae</taxon>
        <taxon>Gordonia</taxon>
    </lineage>
</organism>
<dbReference type="InterPro" id="IPR029069">
    <property type="entry name" value="HotDog_dom_sf"/>
</dbReference>
<evidence type="ECO:0000259" key="2">
    <source>
        <dbReference type="Pfam" id="PF01575"/>
    </source>
</evidence>
<evidence type="ECO:0000256" key="1">
    <source>
        <dbReference type="ARBA" id="ARBA00005254"/>
    </source>
</evidence>
<protein>
    <recommendedName>
        <fullName evidence="6">(R)-hydratase</fullName>
    </recommendedName>
</protein>
<dbReference type="PANTHER" id="PTHR43437">
    <property type="entry name" value="HYDROXYACYL-THIOESTER DEHYDRATASE TYPE 2, MITOCHONDRIAL-RELATED"/>
    <property type="match status" value="1"/>
</dbReference>
<dbReference type="AlphaFoldDB" id="M3UIN3"/>
<dbReference type="OrthoDB" id="5415111at2"/>
<dbReference type="SUPFAM" id="SSF54637">
    <property type="entry name" value="Thioesterase/thiol ester dehydrase-isomerase"/>
    <property type="match status" value="2"/>
</dbReference>
<dbReference type="Pfam" id="PF13452">
    <property type="entry name" value="FAS1_DH_region"/>
    <property type="match status" value="1"/>
</dbReference>
<dbReference type="InterPro" id="IPR039569">
    <property type="entry name" value="FAS1-like_DH_region"/>
</dbReference>
<evidence type="ECO:0008006" key="6">
    <source>
        <dbReference type="Google" id="ProtNLM"/>
    </source>
</evidence>
<dbReference type="eggNOG" id="COG2030">
    <property type="taxonomic scope" value="Bacteria"/>
</dbReference>
<comment type="similarity">
    <text evidence="1">Belongs to the enoyl-CoA hydratase/isomerase family.</text>
</comment>
<dbReference type="GO" id="GO:0019171">
    <property type="term" value="F:(3R)-hydroxyacyl-[acyl-carrier-protein] dehydratase activity"/>
    <property type="evidence" value="ECO:0007669"/>
    <property type="project" value="TreeGrafter"/>
</dbReference>
<dbReference type="GO" id="GO:0006633">
    <property type="term" value="P:fatty acid biosynthetic process"/>
    <property type="evidence" value="ECO:0007669"/>
    <property type="project" value="TreeGrafter"/>
</dbReference>
<dbReference type="InterPro" id="IPR050965">
    <property type="entry name" value="UPF0336/Enoyl-CoA_hydratase"/>
</dbReference>
<dbReference type="InterPro" id="IPR002539">
    <property type="entry name" value="MaoC-like_dom"/>
</dbReference>
<feature type="domain" description="FAS1-like dehydratase" evidence="3">
    <location>
        <begin position="14"/>
        <end position="136"/>
    </location>
</feature>
<reference evidence="4 5" key="1">
    <citation type="submission" date="2013-02" db="EMBL/GenBank/DDBJ databases">
        <title>Whole genome shotgun sequence of Gordonia malaquae NBRC 108250.</title>
        <authorList>
            <person name="Yoshida I."/>
            <person name="Hosoyama A."/>
            <person name="Tsuchikane K."/>
            <person name="Ando Y."/>
            <person name="Baba S."/>
            <person name="Ohji S."/>
            <person name="Hamada M."/>
            <person name="Tamura T."/>
            <person name="Yamazoe A."/>
            <person name="Yamazaki S."/>
            <person name="Fujita N."/>
        </authorList>
    </citation>
    <scope>NUCLEOTIDE SEQUENCE [LARGE SCALE GENOMIC DNA]</scope>
    <source>
        <strain evidence="4 5">NBRC 108250</strain>
    </source>
</reference>
<gene>
    <name evidence="4" type="ORF">GM1_008_00770</name>
</gene>
<keyword evidence="5" id="KW-1185">Reference proteome</keyword>
<accession>M3UIN3</accession>
<proteinExistence type="inferred from homology"/>
<evidence type="ECO:0000259" key="3">
    <source>
        <dbReference type="Pfam" id="PF13452"/>
    </source>
</evidence>
<dbReference type="EMBL" id="BAOP01000008">
    <property type="protein sequence ID" value="GAC79315.1"/>
    <property type="molecule type" value="Genomic_DNA"/>
</dbReference>
<name>M3UIN3_GORML</name>
<sequence length="342" mass="36612">MTITGSERVQAIEAAIGQTYTTQDYYEVGREKIREFARALHDDNPVHWDEAKSADAGHDKLLAPLTIVVLDGTKAQAQLFDTVVPGDLLKSGVLQVEQRFIFHKPITAGDRLKSDVSMDSYKSVAGAELFTGKTVIRDLDKGVMQESWTTLAGPGETGDGLTAEFISMVDDVMFSPTASHELPLVPAEAAEIPEPGSHAFAYGAIPFDSVSEGQEIPPRTQRFTRGDLVNYVGVAGDPNPIHHSDELAAAAKLDSVVAQGMLTLGTAAGYLSAFVGDPAAFIELSARFSSAVYVPPTEAAVVEYTAKIKTLYPETKRGLITFGASVNGKRVFGKCTALVQFS</sequence>
<comment type="caution">
    <text evidence="4">The sequence shown here is derived from an EMBL/GenBank/DDBJ whole genome shotgun (WGS) entry which is preliminary data.</text>
</comment>
<dbReference type="PANTHER" id="PTHR43437:SF3">
    <property type="entry name" value="HYDROXYACYL-THIOESTER DEHYDRATASE TYPE 2, MITOCHONDRIAL"/>
    <property type="match status" value="1"/>
</dbReference>
<dbReference type="RefSeq" id="WP_008377646.1">
    <property type="nucleotide sequence ID" value="NZ_BAOP01000008.1"/>
</dbReference>
<dbReference type="STRING" id="410332.SAMN04488550_4324"/>
<feature type="domain" description="MaoC-like" evidence="2">
    <location>
        <begin position="220"/>
        <end position="308"/>
    </location>
</feature>
<dbReference type="NCBIfam" id="NF040620">
    <property type="entry name" value="fused_HadA_HadB"/>
    <property type="match status" value="1"/>
</dbReference>
<dbReference type="Proteomes" id="UP000035009">
    <property type="component" value="Unassembled WGS sequence"/>
</dbReference>
<dbReference type="CDD" id="cd03441">
    <property type="entry name" value="R_hydratase_like"/>
    <property type="match status" value="1"/>
</dbReference>